<accession>A0A803TNT4</accession>
<protein>
    <submittedName>
        <fullName evidence="1">Uncharacterized protein</fullName>
    </submittedName>
</protein>
<reference evidence="1" key="2">
    <citation type="submission" date="2025-08" db="UniProtKB">
        <authorList>
            <consortium name="Ensembl"/>
        </authorList>
    </citation>
    <scope>IDENTIFICATION</scope>
</reference>
<reference evidence="1" key="3">
    <citation type="submission" date="2025-09" db="UniProtKB">
        <authorList>
            <consortium name="Ensembl"/>
        </authorList>
    </citation>
    <scope>IDENTIFICATION</scope>
</reference>
<evidence type="ECO:0000313" key="1">
    <source>
        <dbReference type="Ensembl" id="ENSACAP00000036874.1"/>
    </source>
</evidence>
<dbReference type="Proteomes" id="UP000001646">
    <property type="component" value="Unplaced"/>
</dbReference>
<dbReference type="AlphaFoldDB" id="A0A803TNT4"/>
<keyword evidence="2" id="KW-1185">Reference proteome</keyword>
<reference evidence="1" key="1">
    <citation type="submission" date="2009-12" db="EMBL/GenBank/DDBJ databases">
        <title>The Genome Sequence of Anolis carolinensis (Green Anole Lizard).</title>
        <authorList>
            <consortium name="The Genome Sequencing Platform"/>
            <person name="Di Palma F."/>
            <person name="Alfoldi J."/>
            <person name="Heiman D."/>
            <person name="Young S."/>
            <person name="Grabherr M."/>
            <person name="Johnson J."/>
            <person name="Lander E.S."/>
            <person name="Lindblad-Toh K."/>
        </authorList>
    </citation>
    <scope>NUCLEOTIDE SEQUENCE [LARGE SCALE GENOMIC DNA]</scope>
    <source>
        <strain evidence="1">JBL SC #1</strain>
    </source>
</reference>
<evidence type="ECO:0000313" key="2">
    <source>
        <dbReference type="Proteomes" id="UP000001646"/>
    </source>
</evidence>
<organism evidence="1 2">
    <name type="scientific">Anolis carolinensis</name>
    <name type="common">Green anole</name>
    <name type="synonym">American chameleon</name>
    <dbReference type="NCBI Taxonomy" id="28377"/>
    <lineage>
        <taxon>Eukaryota</taxon>
        <taxon>Metazoa</taxon>
        <taxon>Chordata</taxon>
        <taxon>Craniata</taxon>
        <taxon>Vertebrata</taxon>
        <taxon>Euteleostomi</taxon>
        <taxon>Lepidosauria</taxon>
        <taxon>Squamata</taxon>
        <taxon>Bifurcata</taxon>
        <taxon>Unidentata</taxon>
        <taxon>Episquamata</taxon>
        <taxon>Toxicofera</taxon>
        <taxon>Iguania</taxon>
        <taxon>Dactyloidae</taxon>
        <taxon>Anolis</taxon>
    </lineage>
</organism>
<name>A0A803TNT4_ANOCA</name>
<dbReference type="InParanoid" id="A0A803TNT4"/>
<proteinExistence type="predicted"/>
<sequence length="116" mass="12751">MPATLRGKQQRKKIASGLLPLHPSFGAQVPSRGCKEIMLPQCCLCKKFPWLCCITVLVHLVSQLDSSCALFEFLCCLLSPVLKTLQRAAAFLREVKGPQPGKPLVTIRCVYIPGLT</sequence>
<dbReference type="Ensembl" id="ENSACAT00000043005.1">
    <property type="protein sequence ID" value="ENSACAP00000036874.1"/>
    <property type="gene ID" value="ENSACAG00000035823.1"/>
</dbReference>